<accession>A0A6G2A041</accession>
<proteinExistence type="predicted"/>
<feature type="non-terminal residue" evidence="1">
    <location>
        <position position="330"/>
    </location>
</feature>
<dbReference type="AlphaFoldDB" id="A0A6G2A041"/>
<dbReference type="EMBL" id="WKQG01000012">
    <property type="protein sequence ID" value="MSC69140.1"/>
    <property type="molecule type" value="Genomic_DNA"/>
</dbReference>
<sequence length="330" mass="37837">MAGVHEDFGEKIGGAKKDLWKDRGLYADDLEAMNEREAEKFVKKDNVWKKPDYAAMLEEGIPLGVVYFIKKARDGLNASPQYYRTDDTPEKRTARQKEYIKTVRELQTVLSDVRTVEDAVRAYDRFFVDNGYLEKVQGWGSGIHYRATKKGQDNPVITNKLSNTMLIRSAEYFERNFTQEAKKEQFCVSKEQKIPKGYAIHFNDGKQTYSKNGDWKPGTYYVTKGYSILRTNFGTKEAALKWVQELAKGRNKNGKIRFVPPQLAHVKRTGPDYRNGVEITGQHYLDTFGFRGGEFGNWMNQNDRQTSLNMGFEALKDLASALKISDKDIA</sequence>
<reference evidence="1" key="1">
    <citation type="journal article" date="2019" name="Nat. Med.">
        <title>A library of human gut bacterial isolates paired with longitudinal multiomics data enables mechanistic microbiome research.</title>
        <authorList>
            <person name="Poyet M."/>
            <person name="Groussin M."/>
            <person name="Gibbons S.M."/>
            <person name="Avila-Pacheco J."/>
            <person name="Jiang X."/>
            <person name="Kearney S.M."/>
            <person name="Perrotta A.R."/>
            <person name="Berdy B."/>
            <person name="Zhao S."/>
            <person name="Lieberman T.D."/>
            <person name="Swanson P.K."/>
            <person name="Smith M."/>
            <person name="Roesemann S."/>
            <person name="Alexander J.E."/>
            <person name="Rich S.A."/>
            <person name="Livny J."/>
            <person name="Vlamakis H."/>
            <person name="Clish C."/>
            <person name="Bullock K."/>
            <person name="Deik A."/>
            <person name="Scott J."/>
            <person name="Pierce K.A."/>
            <person name="Xavier R.J."/>
            <person name="Alm E.J."/>
        </authorList>
    </citation>
    <scope>NUCLEOTIDE SEQUENCE</scope>
    <source>
        <strain evidence="1">BIOML-B7</strain>
    </source>
</reference>
<evidence type="ECO:0000313" key="1">
    <source>
        <dbReference type="EMBL" id="MSC69140.1"/>
    </source>
</evidence>
<gene>
    <name evidence="1" type="ORF">GKD79_09580</name>
</gene>
<name>A0A6G2A041_9FIRM</name>
<comment type="caution">
    <text evidence="1">The sequence shown here is derived from an EMBL/GenBank/DDBJ whole genome shotgun (WGS) entry which is preliminary data.</text>
</comment>
<protein>
    <submittedName>
        <fullName evidence="1">Uncharacterized protein</fullName>
    </submittedName>
</protein>
<organism evidence="1">
    <name type="scientific">Faecalibacterium prausnitzii</name>
    <dbReference type="NCBI Taxonomy" id="853"/>
    <lineage>
        <taxon>Bacteria</taxon>
        <taxon>Bacillati</taxon>
        <taxon>Bacillota</taxon>
        <taxon>Clostridia</taxon>
        <taxon>Eubacteriales</taxon>
        <taxon>Oscillospiraceae</taxon>
        <taxon>Faecalibacterium</taxon>
    </lineage>
</organism>